<sequence length="194" mass="21996">MRLKNFRRFVFTWTTGTALGLVSLGALAQGAPVFNDHSPSWYVQGAVAENDAYSASLGATLPWRQWSYALGSGQITGHWDLFASHWSSRMANDDRQRSYVFGVLPTLRWRGDQGRSAWFAQVGTGLALATKRYQSHEKHFSTRYNFGTHLAVGANFGAQREHEIMLRIEHYSNAGIKHPNPGEDFLQLRYARRF</sequence>
<keyword evidence="1" id="KW-0732">Signal</keyword>
<feature type="chain" id="PRO_5045150519" evidence="1">
    <location>
        <begin position="29"/>
        <end position="194"/>
    </location>
</feature>
<evidence type="ECO:0000313" key="3">
    <source>
        <dbReference type="Proteomes" id="UP001162800"/>
    </source>
</evidence>
<keyword evidence="2" id="KW-0378">Hydrolase</keyword>
<dbReference type="Proteomes" id="UP001162800">
    <property type="component" value="Chromosome"/>
</dbReference>
<name>A0ABY6GEU9_9BURK</name>
<evidence type="ECO:0000256" key="1">
    <source>
        <dbReference type="SAM" id="SignalP"/>
    </source>
</evidence>
<reference evidence="2" key="1">
    <citation type="submission" date="2022-09" db="EMBL/GenBank/DDBJ databases">
        <title>The complete genome of Acidovorax sp. 5MLIR.</title>
        <authorList>
            <person name="Liu L."/>
            <person name="Yue J."/>
            <person name="Yang F."/>
            <person name="Yuan J."/>
            <person name="Li L."/>
        </authorList>
    </citation>
    <scope>NUCLEOTIDE SEQUENCE</scope>
    <source>
        <strain evidence="2">5MLIR</strain>
    </source>
</reference>
<dbReference type="EMBL" id="CP106881">
    <property type="protein sequence ID" value="UYG53190.1"/>
    <property type="molecule type" value="Genomic_DNA"/>
</dbReference>
<dbReference type="Pfam" id="PF09411">
    <property type="entry name" value="PagL"/>
    <property type="match status" value="1"/>
</dbReference>
<dbReference type="GO" id="GO:0016787">
    <property type="term" value="F:hydrolase activity"/>
    <property type="evidence" value="ECO:0007669"/>
    <property type="project" value="UniProtKB-KW"/>
</dbReference>
<protein>
    <submittedName>
        <fullName evidence="2">Acyloxyacyl hydrolase</fullName>
    </submittedName>
</protein>
<dbReference type="Gene3D" id="2.40.160.20">
    <property type="match status" value="1"/>
</dbReference>
<keyword evidence="3" id="KW-1185">Reference proteome</keyword>
<dbReference type="InterPro" id="IPR018550">
    <property type="entry name" value="Lipid-A_deacylase-rel"/>
</dbReference>
<organism evidence="2 3">
    <name type="scientific">Comamonas endophytica</name>
    <dbReference type="NCBI Taxonomy" id="2949090"/>
    <lineage>
        <taxon>Bacteria</taxon>
        <taxon>Pseudomonadati</taxon>
        <taxon>Pseudomonadota</taxon>
        <taxon>Betaproteobacteria</taxon>
        <taxon>Burkholderiales</taxon>
        <taxon>Comamonadaceae</taxon>
        <taxon>Comamonas</taxon>
    </lineage>
</organism>
<evidence type="ECO:0000313" key="2">
    <source>
        <dbReference type="EMBL" id="UYG53190.1"/>
    </source>
</evidence>
<accession>A0ABY6GEU9</accession>
<feature type="signal peptide" evidence="1">
    <location>
        <begin position="1"/>
        <end position="28"/>
    </location>
</feature>
<gene>
    <name evidence="2" type="ORF">M9799_08245</name>
</gene>
<proteinExistence type="predicted"/>
<dbReference type="RefSeq" id="WP_231042919.1">
    <property type="nucleotide sequence ID" value="NZ_CP106881.1"/>
</dbReference>